<dbReference type="GO" id="GO:0005634">
    <property type="term" value="C:nucleus"/>
    <property type="evidence" value="ECO:0007669"/>
    <property type="project" value="UniProtKB-SubCell"/>
</dbReference>
<dbReference type="InterPro" id="IPR001471">
    <property type="entry name" value="AP2/ERF_dom"/>
</dbReference>
<dbReference type="EMBL" id="SZYD01000013">
    <property type="protein sequence ID" value="KAD4385027.1"/>
    <property type="molecule type" value="Genomic_DNA"/>
</dbReference>
<keyword evidence="4" id="KW-0805">Transcription regulation</keyword>
<feature type="domain" description="AP2/ERF" evidence="9">
    <location>
        <begin position="128"/>
        <end position="186"/>
    </location>
</feature>
<dbReference type="SMART" id="SM00380">
    <property type="entry name" value="AP2"/>
    <property type="match status" value="1"/>
</dbReference>
<dbReference type="Pfam" id="PF00847">
    <property type="entry name" value="AP2"/>
    <property type="match status" value="1"/>
</dbReference>
<dbReference type="SUPFAM" id="SSF54171">
    <property type="entry name" value="DNA-binding domain"/>
    <property type="match status" value="1"/>
</dbReference>
<keyword evidence="11" id="KW-1185">Reference proteome</keyword>
<dbReference type="InterPro" id="IPR036955">
    <property type="entry name" value="AP2/ERF_dom_sf"/>
</dbReference>
<evidence type="ECO:0000313" key="10">
    <source>
        <dbReference type="EMBL" id="KAD4385027.1"/>
    </source>
</evidence>
<keyword evidence="5" id="KW-0238">DNA-binding</keyword>
<evidence type="ECO:0000256" key="3">
    <source>
        <dbReference type="ARBA" id="ARBA00022821"/>
    </source>
</evidence>
<dbReference type="InterPro" id="IPR016177">
    <property type="entry name" value="DNA-bd_dom_sf"/>
</dbReference>
<keyword evidence="2" id="KW-0936">Ethylene signaling pathway</keyword>
<dbReference type="GO" id="GO:0006952">
    <property type="term" value="P:defense response"/>
    <property type="evidence" value="ECO:0007669"/>
    <property type="project" value="UniProtKB-KW"/>
</dbReference>
<dbReference type="PANTHER" id="PTHR31190:SF499">
    <property type="entry name" value="ETHYLENE-RESPONSIVE TRANSCRIPTION FACTOR ERF105"/>
    <property type="match status" value="1"/>
</dbReference>
<dbReference type="GO" id="GO:0000976">
    <property type="term" value="F:transcription cis-regulatory region binding"/>
    <property type="evidence" value="ECO:0007669"/>
    <property type="project" value="UniProtKB-ARBA"/>
</dbReference>
<evidence type="ECO:0000256" key="1">
    <source>
        <dbReference type="ARBA" id="ARBA00004123"/>
    </source>
</evidence>
<gene>
    <name evidence="10" type="ORF">E3N88_25195</name>
</gene>
<organism evidence="10 11">
    <name type="scientific">Mikania micrantha</name>
    <name type="common">bitter vine</name>
    <dbReference type="NCBI Taxonomy" id="192012"/>
    <lineage>
        <taxon>Eukaryota</taxon>
        <taxon>Viridiplantae</taxon>
        <taxon>Streptophyta</taxon>
        <taxon>Embryophyta</taxon>
        <taxon>Tracheophyta</taxon>
        <taxon>Spermatophyta</taxon>
        <taxon>Magnoliopsida</taxon>
        <taxon>eudicotyledons</taxon>
        <taxon>Gunneridae</taxon>
        <taxon>Pentapetalae</taxon>
        <taxon>asterids</taxon>
        <taxon>campanulids</taxon>
        <taxon>Asterales</taxon>
        <taxon>Asteraceae</taxon>
        <taxon>Asteroideae</taxon>
        <taxon>Heliantheae alliance</taxon>
        <taxon>Eupatorieae</taxon>
        <taxon>Mikania</taxon>
    </lineage>
</organism>
<dbReference type="GO" id="GO:0003700">
    <property type="term" value="F:DNA-binding transcription factor activity"/>
    <property type="evidence" value="ECO:0007669"/>
    <property type="project" value="InterPro"/>
</dbReference>
<evidence type="ECO:0000256" key="2">
    <source>
        <dbReference type="ARBA" id="ARBA00022745"/>
    </source>
</evidence>
<keyword evidence="8" id="KW-0539">Nucleus</keyword>
<dbReference type="Proteomes" id="UP000326396">
    <property type="component" value="Linkage Group LG3"/>
</dbReference>
<dbReference type="AlphaFoldDB" id="A0A5N6N4J1"/>
<keyword evidence="6" id="KW-0010">Activator</keyword>
<dbReference type="Gene3D" id="3.30.730.10">
    <property type="entry name" value="AP2/ERF domain"/>
    <property type="match status" value="1"/>
</dbReference>
<dbReference type="PANTHER" id="PTHR31190">
    <property type="entry name" value="DNA-BINDING DOMAIN"/>
    <property type="match status" value="1"/>
</dbReference>
<evidence type="ECO:0000256" key="7">
    <source>
        <dbReference type="ARBA" id="ARBA00023163"/>
    </source>
</evidence>
<dbReference type="PROSITE" id="PS51032">
    <property type="entry name" value="AP2_ERF"/>
    <property type="match status" value="1"/>
</dbReference>
<protein>
    <recommendedName>
        <fullName evidence="9">AP2/ERF domain-containing protein</fullName>
    </recommendedName>
</protein>
<dbReference type="FunFam" id="3.30.730.10:FF:000001">
    <property type="entry name" value="Ethylene-responsive transcription factor 2"/>
    <property type="match status" value="1"/>
</dbReference>
<evidence type="ECO:0000256" key="6">
    <source>
        <dbReference type="ARBA" id="ARBA00023159"/>
    </source>
</evidence>
<accession>A0A5N6N4J1</accession>
<evidence type="ECO:0000256" key="8">
    <source>
        <dbReference type="ARBA" id="ARBA00023242"/>
    </source>
</evidence>
<evidence type="ECO:0000259" key="9">
    <source>
        <dbReference type="PROSITE" id="PS51032"/>
    </source>
</evidence>
<dbReference type="GO" id="GO:0009873">
    <property type="term" value="P:ethylene-activated signaling pathway"/>
    <property type="evidence" value="ECO:0007669"/>
    <property type="project" value="UniProtKB-KW"/>
</dbReference>
<name>A0A5N6N4J1_9ASTR</name>
<evidence type="ECO:0000256" key="5">
    <source>
        <dbReference type="ARBA" id="ARBA00023125"/>
    </source>
</evidence>
<dbReference type="InterPro" id="IPR044808">
    <property type="entry name" value="ERF_plant"/>
</dbReference>
<reference evidence="10 11" key="1">
    <citation type="submission" date="2019-05" db="EMBL/GenBank/DDBJ databases">
        <title>Mikania micrantha, genome provides insights into the molecular mechanism of rapid growth.</title>
        <authorList>
            <person name="Liu B."/>
        </authorList>
    </citation>
    <scope>NUCLEOTIDE SEQUENCE [LARGE SCALE GENOMIC DNA]</scope>
    <source>
        <strain evidence="10">NLD-2019</strain>
        <tissue evidence="10">Leaf</tissue>
    </source>
</reference>
<proteinExistence type="predicted"/>
<dbReference type="PRINTS" id="PR00367">
    <property type="entry name" value="ETHRSPELEMNT"/>
</dbReference>
<evidence type="ECO:0000256" key="4">
    <source>
        <dbReference type="ARBA" id="ARBA00023015"/>
    </source>
</evidence>
<evidence type="ECO:0000313" key="11">
    <source>
        <dbReference type="Proteomes" id="UP000326396"/>
    </source>
</evidence>
<comment type="caution">
    <text evidence="10">The sequence shown here is derived from an EMBL/GenBank/DDBJ whole genome shotgun (WGS) entry which is preliminary data.</text>
</comment>
<keyword evidence="7" id="KW-0804">Transcription</keyword>
<sequence length="227" mass="25843">MEMNMNDEFSTLDFIKHHLFDEIKIPPFCLDDQTDSFITGFDSLEWSKNEVSGTQTDLSSSDHSLFDSVSNFFNTNEVDRAYDSVTFAETESIPKSIQLPAPVLSISELVPISDSPKPSTQDGPEDRRYRGIRRRPWGKYAAEIRDPKQRGCRVWLGTFDTAVEAAKAYDRAAFSMRGRKAILNFPLEIGKNLSENDVGNCRKRSREVESVQNMVVEKRTTMRINDA</sequence>
<comment type="subcellular location">
    <subcellularLocation>
        <location evidence="1">Nucleus</location>
    </subcellularLocation>
</comment>
<keyword evidence="3" id="KW-0611">Plant defense</keyword>
<dbReference type="OrthoDB" id="674504at2759"/>
<dbReference type="CDD" id="cd00018">
    <property type="entry name" value="AP2"/>
    <property type="match status" value="1"/>
</dbReference>